<keyword evidence="2" id="KW-1185">Reference proteome</keyword>
<accession>Q6ZYI7</accession>
<evidence type="ECO:0000313" key="2">
    <source>
        <dbReference type="Proteomes" id="UP000008777"/>
    </source>
</evidence>
<dbReference type="RefSeq" id="YP_015537.1">
    <property type="nucleotide sequence ID" value="NC_005872.1"/>
</dbReference>
<dbReference type="Proteomes" id="UP000008777">
    <property type="component" value="Segment"/>
</dbReference>
<protein>
    <submittedName>
        <fullName evidence="1">Uncharacterized protein</fullName>
    </submittedName>
</protein>
<evidence type="ECO:0000313" key="1">
    <source>
        <dbReference type="EMBL" id="CAG25635.1"/>
    </source>
</evidence>
<organismHost>
    <name type="scientific">Pyrobaculum</name>
    <dbReference type="NCBI Taxonomy" id="2276"/>
</organismHost>
<dbReference type="EMBL" id="AJ635161">
    <property type="protein sequence ID" value="CAG25635.1"/>
    <property type="molecule type" value="Genomic_DNA"/>
</dbReference>
<organismHost>
    <name type="scientific">Thermoproteus tenax</name>
    <dbReference type="NCBI Taxonomy" id="2271"/>
</organismHost>
<organism evidence="1 2">
    <name type="scientific">Pyrobaculum spherical virus (isolate United States/Yellowstone)</name>
    <name type="common">PSV</name>
    <dbReference type="NCBI Taxonomy" id="654907"/>
    <lineage>
        <taxon>Viruses</taxon>
        <taxon>Viruses incertae sedis</taxon>
        <taxon>Globuloviridae</taxon>
        <taxon>Alphaglobulovirus</taxon>
        <taxon>Alphaglobulovirus obsidianense</taxon>
    </lineage>
</organism>
<reference evidence="1 2" key="1">
    <citation type="journal article" date="2004" name="Virology">
        <title>Morphology and genome organisation of the virus PSV of the hyperthermophilic archaeal genera Pyrobaculum and Thermoproteus: A novel virus family, the Globuloviridae.</title>
        <authorList>
            <person name="Haering M."/>
            <person name="Peng X."/>
            <person name="Bruegger K."/>
            <person name="Rachel R."/>
            <person name="Stetter K.O."/>
            <person name="Garrett R.A."/>
            <person name="Prangishvili D."/>
        </authorList>
    </citation>
    <scope>NUCLEOTIDE SEQUENCE [LARGE SCALE GENOMIC DNA]</scope>
    <source>
        <strain evidence="2">Isolate United States/Yellowstone</strain>
    </source>
</reference>
<dbReference type="KEGG" id="vg:4432031"/>
<name>Q6ZYI7_PSVY</name>
<proteinExistence type="predicted"/>
<dbReference type="GeneID" id="4432031"/>
<sequence>MFMSSTNIRHGRRIGKGMVVAVLILALLIGYAIYASFNRGTSGGGGGSNTTTTITGTSAPSNVLYPNAALANGFDLILVEDHVNVNSGQYSIVASAVGSYRSIVAYGGSSVSGNITNGIAVIKYGGYEIPVVGFASTNSSIVQDFPGIQVRLSTSGGYVLYTPLSMAIYYRHLQYNISNTVVHVWVPSKTQPATLASASLHVVIDPEYGTYYINGVAYGLDMDTPPRQYRGVLRSWLVYTTAGGSYVFTINP</sequence>